<dbReference type="SMART" id="SM00498">
    <property type="entry name" value="FH2"/>
    <property type="match status" value="1"/>
</dbReference>
<evidence type="ECO:0000256" key="4">
    <source>
        <dbReference type="SAM" id="MobiDB-lite"/>
    </source>
</evidence>
<reference evidence="7" key="2">
    <citation type="submission" date="2020-08" db="EMBL/GenBank/DDBJ databases">
        <title>Plant Genome Project.</title>
        <authorList>
            <person name="Zhang R.-G."/>
        </authorList>
    </citation>
    <scope>NUCLEOTIDE SEQUENCE</scope>
    <source>
        <strain evidence="7">Huo1</strain>
        <tissue evidence="7">Leaf</tissue>
    </source>
</reference>
<feature type="compositionally biased region" description="Pro residues" evidence="4">
    <location>
        <begin position="656"/>
        <end position="672"/>
    </location>
</feature>
<accession>A0A8X8Y973</accession>
<comment type="similarity">
    <text evidence="1">Belongs to the formin-like family. Class-II subfamily.</text>
</comment>
<keyword evidence="2" id="KW-0378">Hydrolase</keyword>
<feature type="compositionally biased region" description="Polar residues" evidence="4">
    <location>
        <begin position="516"/>
        <end position="529"/>
    </location>
</feature>
<feature type="region of interest" description="Disordered" evidence="4">
    <location>
        <begin position="618"/>
        <end position="800"/>
    </location>
</feature>
<feature type="domain" description="FH2" evidence="6">
    <location>
        <begin position="806"/>
        <end position="1235"/>
    </location>
</feature>
<dbReference type="SUPFAM" id="SSF49562">
    <property type="entry name" value="C2 domain (Calcium/lipid-binding domain, CaLB)"/>
    <property type="match status" value="1"/>
</dbReference>
<name>A0A8X8Y973_SALSN</name>
<feature type="compositionally biased region" description="Low complexity" evidence="4">
    <location>
        <begin position="419"/>
        <end position="428"/>
    </location>
</feature>
<dbReference type="InterPro" id="IPR035892">
    <property type="entry name" value="C2_domain_sf"/>
</dbReference>
<feature type="region of interest" description="Disordered" evidence="4">
    <location>
        <begin position="512"/>
        <end position="536"/>
    </location>
</feature>
<evidence type="ECO:0000256" key="3">
    <source>
        <dbReference type="RuleBase" id="RU361260"/>
    </source>
</evidence>
<dbReference type="Pfam" id="PF02181">
    <property type="entry name" value="FH2"/>
    <property type="match status" value="2"/>
</dbReference>
<feature type="compositionally biased region" description="Low complexity" evidence="4">
    <location>
        <begin position="753"/>
        <end position="762"/>
    </location>
</feature>
<dbReference type="InterPro" id="IPR014020">
    <property type="entry name" value="Tensin_C2-dom"/>
</dbReference>
<feature type="region of interest" description="Disordered" evidence="4">
    <location>
        <begin position="1226"/>
        <end position="1255"/>
    </location>
</feature>
<dbReference type="InterPro" id="IPR015425">
    <property type="entry name" value="FH2_Formin"/>
</dbReference>
<dbReference type="InterPro" id="IPR042201">
    <property type="entry name" value="FH2_Formin_sf"/>
</dbReference>
<feature type="compositionally biased region" description="Pro residues" evidence="4">
    <location>
        <begin position="783"/>
        <end position="795"/>
    </location>
</feature>
<evidence type="ECO:0000313" key="7">
    <source>
        <dbReference type="EMBL" id="KAG6427780.1"/>
    </source>
</evidence>
<dbReference type="PROSITE" id="PS51182">
    <property type="entry name" value="C2_TENSIN"/>
    <property type="match status" value="1"/>
</dbReference>
<dbReference type="Gene3D" id="1.20.58.2220">
    <property type="entry name" value="Formin, FH2 domain"/>
    <property type="match status" value="1"/>
</dbReference>
<proteinExistence type="inferred from homology"/>
<keyword evidence="2" id="KW-0904">Protein phosphatase</keyword>
<dbReference type="Gene3D" id="2.60.40.1110">
    <property type="match status" value="1"/>
</dbReference>
<dbReference type="InterPro" id="IPR051144">
    <property type="entry name" value="Formin_homology_domain"/>
</dbReference>
<dbReference type="SMART" id="SM01326">
    <property type="entry name" value="PTEN_C2"/>
    <property type="match status" value="1"/>
</dbReference>
<dbReference type="SUPFAM" id="SSF52799">
    <property type="entry name" value="(Phosphotyrosine protein) phosphatases II"/>
    <property type="match status" value="1"/>
</dbReference>
<evidence type="ECO:0000313" key="8">
    <source>
        <dbReference type="Proteomes" id="UP000298416"/>
    </source>
</evidence>
<comment type="caution">
    <text evidence="7">The sequence shown here is derived from an EMBL/GenBank/DDBJ whole genome shotgun (WGS) entry which is preliminary data.</text>
</comment>
<feature type="region of interest" description="Disordered" evidence="4">
    <location>
        <begin position="419"/>
        <end position="450"/>
    </location>
</feature>
<dbReference type="Proteomes" id="UP000298416">
    <property type="component" value="Unassembled WGS sequence"/>
</dbReference>
<dbReference type="AlphaFoldDB" id="A0A8X8Y973"/>
<dbReference type="Pfam" id="PF10409">
    <property type="entry name" value="PTEN_C2"/>
    <property type="match status" value="1"/>
</dbReference>
<dbReference type="Gene3D" id="3.90.190.10">
    <property type="entry name" value="Protein tyrosine phosphatase superfamily"/>
    <property type="match status" value="1"/>
</dbReference>
<reference evidence="7" key="1">
    <citation type="submission" date="2018-01" db="EMBL/GenBank/DDBJ databases">
        <authorList>
            <person name="Mao J.F."/>
        </authorList>
    </citation>
    <scope>NUCLEOTIDE SEQUENCE</scope>
    <source>
        <strain evidence="7">Huo1</strain>
        <tissue evidence="7">Leaf</tissue>
    </source>
</reference>
<evidence type="ECO:0000256" key="1">
    <source>
        <dbReference type="ARBA" id="ARBA00006468"/>
    </source>
</evidence>
<evidence type="ECO:0000259" key="6">
    <source>
        <dbReference type="PROSITE" id="PS51444"/>
    </source>
</evidence>
<feature type="compositionally biased region" description="Polar residues" evidence="4">
    <location>
        <begin position="1238"/>
        <end position="1255"/>
    </location>
</feature>
<feature type="compositionally biased region" description="Polar residues" evidence="4">
    <location>
        <begin position="429"/>
        <end position="450"/>
    </location>
</feature>
<dbReference type="PANTHER" id="PTHR45733:SF8">
    <property type="entry name" value="FORMIN-J"/>
    <property type="match status" value="1"/>
</dbReference>
<keyword evidence="8" id="KW-1185">Reference proteome</keyword>
<organism evidence="7">
    <name type="scientific">Salvia splendens</name>
    <name type="common">Scarlet sage</name>
    <dbReference type="NCBI Taxonomy" id="180675"/>
    <lineage>
        <taxon>Eukaryota</taxon>
        <taxon>Viridiplantae</taxon>
        <taxon>Streptophyta</taxon>
        <taxon>Embryophyta</taxon>
        <taxon>Tracheophyta</taxon>
        <taxon>Spermatophyta</taxon>
        <taxon>Magnoliopsida</taxon>
        <taxon>eudicotyledons</taxon>
        <taxon>Gunneridae</taxon>
        <taxon>Pentapetalae</taxon>
        <taxon>asterids</taxon>
        <taxon>lamiids</taxon>
        <taxon>Lamiales</taxon>
        <taxon>Lamiaceae</taxon>
        <taxon>Nepetoideae</taxon>
        <taxon>Mentheae</taxon>
        <taxon>Salviinae</taxon>
        <taxon>Salvia</taxon>
        <taxon>Salvia subgen. Calosphace</taxon>
        <taxon>core Calosphace</taxon>
    </lineage>
</organism>
<dbReference type="PANTHER" id="PTHR45733">
    <property type="entry name" value="FORMIN-J"/>
    <property type="match status" value="1"/>
</dbReference>
<evidence type="ECO:0000256" key="2">
    <source>
        <dbReference type="ARBA" id="ARBA00022912"/>
    </source>
</evidence>
<dbReference type="InterPro" id="IPR029021">
    <property type="entry name" value="Prot-tyrosine_phosphatase-like"/>
</dbReference>
<dbReference type="PROSITE" id="PS51444">
    <property type="entry name" value="FH2"/>
    <property type="match status" value="1"/>
</dbReference>
<evidence type="ECO:0000259" key="5">
    <source>
        <dbReference type="PROSITE" id="PS51182"/>
    </source>
</evidence>
<feature type="domain" description="C2 tensin-type" evidence="5">
    <location>
        <begin position="216"/>
        <end position="355"/>
    </location>
</feature>
<protein>
    <recommendedName>
        <fullName evidence="3">Formin-like protein</fullName>
    </recommendedName>
</protein>
<dbReference type="EMBL" id="PNBA02000004">
    <property type="protein sequence ID" value="KAG6427780.1"/>
    <property type="molecule type" value="Genomic_DNA"/>
</dbReference>
<dbReference type="GO" id="GO:0004721">
    <property type="term" value="F:phosphoprotein phosphatase activity"/>
    <property type="evidence" value="ECO:0007669"/>
    <property type="project" value="UniProtKB-KW"/>
</dbReference>
<feature type="compositionally biased region" description="Pro residues" evidence="4">
    <location>
        <begin position="725"/>
        <end position="752"/>
    </location>
</feature>
<gene>
    <name evidence="7" type="ORF">SASPL_112027</name>
</gene>
<sequence length="1255" mass="138281">MEKSSSSRTIEYTFDSVMALFRKLFYRKPPDGLLEICERVYVFDCCFTTDSLEKQDYKGYVGGIVSQLRENYPDSSILAFNFREGETQTEIGSVLTEYDMTVMEYPRQYEGCPLLPMEVVHHFLKSSESWLSLGIQNLLLMHCECGGWPVLAFMLAALLIYRKHYSGELKTLDMVHKQAPRELLYLMSPLNPIPSQLRYLQYVTRRNVAIQWPPIDRALTLDCIIMRMIPNFDGKGGCRPIFRIYGQDPFSVSERAPKVLFSTPKRSKAIRHYQQGESEIIKVDLNCHIQGDVVLECISLNDDMEREKMMFRVMFNTAFIRSNILMLNKDDIDILWNAKEQFPKDFRSEVLFSEDTTTSLVRVNSSCFEEKDGLPEEAFAKVREMFNSVDWLVPKGDSGVEVLKESLAALDVQSLSKSQTSLSSENQSDLSPKFSQNTDTASIQADHQFSPTDTTAVISSKLTLIPSGDHSPPSLTSPHHQFSITKTLHLSPRQQYETKAEAKDVSPLCAPKETSYAKTSPTSAPSQSARDAGAFFGPSPCSQQTSPFTHSKDKIGSVSASHSIPLLPLEIASGRSFRDENICMPDILSTHTKCPKSQDRVVEDELSKSEYLLSSAFSAEDLPESPKAGTPPTPPVSDLHAAPTGVKSASVCGPAQPAPIPSPPPQLPPPPKESCSGGESTPLSGVGASPSIPSMGHSSGVVSVPCPPPPPQLPEEISGGGGPLCPIPPLHPMGPNTPPYVSPPQPPPPPAIPTTKSSSSVPSAPPPPHFTNNAASGGSLPGVPSPPPPLAPPPGTKGKALLSRTQVSKNNQSKKLKPLHWLKISKVASGSLWAETQKSEASKAPEIDISELESLFSAAVPNKGQGGRKTGSLASISSKPEKVQLIEHRRAYNCEIMLSKVKIPLQDMLSSVLSLEDSALDVDQVDNLIKFCPTKDEMEVLKSYKGVRDNLGKCEQFFLDLMHVPRIEHKLRVYSFKIQFRGQVSDLRKSLDVVNSASDQATCFLFLNFHSNMQACKYDALLIVISCSHQIRGSAKLKRIMQTILSLGNALNQGTARGSAVGFRLDSLLKLTETRALNNKMTLMHYLCKVLSDKLPELLDFWQDLSSLEDASKIQLKFLAEEMQAINKGLEKVMQELSMAESDGPVSEHFCQALKEFLCFSEGEVRTLASLYATVGRNVDSLILYFGEDPARCQFEQVISTLSNFAKMFKHSHEENCKQLEFEKKKAEKEGAAEPTKMNASDTGHLLQSQVNSVN</sequence>
<dbReference type="SUPFAM" id="SSF101447">
    <property type="entry name" value="Formin homology 2 domain (FH2 domain)"/>
    <property type="match status" value="1"/>
</dbReference>